<comment type="caution">
    <text evidence="3">The sequence shown here is derived from an EMBL/GenBank/DDBJ whole genome shotgun (WGS) entry which is preliminary data.</text>
</comment>
<protein>
    <submittedName>
        <fullName evidence="3">DUF2807 domain-containing protein</fullName>
    </submittedName>
</protein>
<dbReference type="InterPro" id="IPR021255">
    <property type="entry name" value="DUF2807"/>
</dbReference>
<keyword evidence="1" id="KW-0732">Signal</keyword>
<reference evidence="3" key="1">
    <citation type="submission" date="2022-01" db="EMBL/GenBank/DDBJ databases">
        <authorList>
            <person name="Jo J.-H."/>
            <person name="Im W.-T."/>
        </authorList>
    </citation>
    <scope>NUCLEOTIDE SEQUENCE</scope>
    <source>
        <strain evidence="3">NA20</strain>
    </source>
</reference>
<sequence length="244" mass="27082">MKPYLFFFFTLMIAIVTAGCTKPGCTGNAGPAAVQERDFPAFSTVRLQDNIDLVLIQSDDEKIEISGPQNIIANVQTVVANEELVISNQTGCRWLRDADEKVKVRLFVKDIALLKYEGSGNVSNMDTLKFKAFRINSETGAGNVELTVDMPYLAVIILKENASMIMHGKAGHVETYTNARGLLNLSDLKTKTMYMIYSGLADTHIQVADELDATIRYKGNVYCKGYPIIKRSDYFSSGQLFIQP</sequence>
<evidence type="ECO:0000313" key="4">
    <source>
        <dbReference type="Proteomes" id="UP001165367"/>
    </source>
</evidence>
<feature type="chain" id="PRO_5045797937" evidence="1">
    <location>
        <begin position="19"/>
        <end position="244"/>
    </location>
</feature>
<keyword evidence="4" id="KW-1185">Reference proteome</keyword>
<dbReference type="RefSeq" id="WP_237871795.1">
    <property type="nucleotide sequence ID" value="NZ_JAKLTR010000006.1"/>
</dbReference>
<dbReference type="PROSITE" id="PS51257">
    <property type="entry name" value="PROKAR_LIPOPROTEIN"/>
    <property type="match status" value="1"/>
</dbReference>
<evidence type="ECO:0000259" key="2">
    <source>
        <dbReference type="Pfam" id="PF10988"/>
    </source>
</evidence>
<dbReference type="EMBL" id="JAKLTR010000006">
    <property type="protein sequence ID" value="MCG2614925.1"/>
    <property type="molecule type" value="Genomic_DNA"/>
</dbReference>
<evidence type="ECO:0000313" key="3">
    <source>
        <dbReference type="EMBL" id="MCG2614925.1"/>
    </source>
</evidence>
<dbReference type="Gene3D" id="2.160.20.120">
    <property type="match status" value="1"/>
</dbReference>
<evidence type="ECO:0000256" key="1">
    <source>
        <dbReference type="SAM" id="SignalP"/>
    </source>
</evidence>
<name>A0ABS9KRM6_9BACT</name>
<feature type="domain" description="Putative auto-transporter adhesin head GIN" evidence="2">
    <location>
        <begin position="41"/>
        <end position="227"/>
    </location>
</feature>
<gene>
    <name evidence="3" type="ORF">LZZ85_11560</name>
</gene>
<proteinExistence type="predicted"/>
<feature type="signal peptide" evidence="1">
    <location>
        <begin position="1"/>
        <end position="18"/>
    </location>
</feature>
<dbReference type="Proteomes" id="UP001165367">
    <property type="component" value="Unassembled WGS sequence"/>
</dbReference>
<accession>A0ABS9KRM6</accession>
<dbReference type="Pfam" id="PF10988">
    <property type="entry name" value="DUF2807"/>
    <property type="match status" value="1"/>
</dbReference>
<organism evidence="3 4">
    <name type="scientific">Terrimonas ginsenosidimutans</name>
    <dbReference type="NCBI Taxonomy" id="2908004"/>
    <lineage>
        <taxon>Bacteria</taxon>
        <taxon>Pseudomonadati</taxon>
        <taxon>Bacteroidota</taxon>
        <taxon>Chitinophagia</taxon>
        <taxon>Chitinophagales</taxon>
        <taxon>Chitinophagaceae</taxon>
        <taxon>Terrimonas</taxon>
    </lineage>
</organism>